<dbReference type="InterPro" id="IPR048367">
    <property type="entry name" value="TNP-like_RNaseH_C"/>
</dbReference>
<accession>A0AAV7XKL7</accession>
<dbReference type="GO" id="GO:0003677">
    <property type="term" value="F:DNA binding"/>
    <property type="evidence" value="ECO:0007669"/>
    <property type="project" value="UniProtKB-UniRule"/>
</dbReference>
<organism evidence="8 9">
    <name type="scientific">Megalurothrips usitatus</name>
    <name type="common">bean blossom thrips</name>
    <dbReference type="NCBI Taxonomy" id="439358"/>
    <lineage>
        <taxon>Eukaryota</taxon>
        <taxon>Metazoa</taxon>
        <taxon>Ecdysozoa</taxon>
        <taxon>Arthropoda</taxon>
        <taxon>Hexapoda</taxon>
        <taxon>Insecta</taxon>
        <taxon>Pterygota</taxon>
        <taxon>Neoptera</taxon>
        <taxon>Paraneoptera</taxon>
        <taxon>Thysanoptera</taxon>
        <taxon>Terebrantia</taxon>
        <taxon>Thripoidea</taxon>
        <taxon>Thripidae</taxon>
        <taxon>Megalurothrips</taxon>
    </lineage>
</organism>
<dbReference type="SUPFAM" id="SSF57716">
    <property type="entry name" value="Glucocorticoid receptor-like (DNA-binding domain)"/>
    <property type="match status" value="1"/>
</dbReference>
<comment type="caution">
    <text evidence="8">The sequence shown here is derived from an EMBL/GenBank/DDBJ whole genome shotgun (WGS) entry which is preliminary data.</text>
</comment>
<proteinExistence type="predicted"/>
<dbReference type="Proteomes" id="UP001075354">
    <property type="component" value="Chromosome 9"/>
</dbReference>
<dbReference type="InterPro" id="IPR048366">
    <property type="entry name" value="TNP-like_GBD"/>
</dbReference>
<dbReference type="PROSITE" id="PS50950">
    <property type="entry name" value="ZF_THAP"/>
    <property type="match status" value="1"/>
</dbReference>
<feature type="region of interest" description="Disordered" evidence="6">
    <location>
        <begin position="86"/>
        <end position="117"/>
    </location>
</feature>
<keyword evidence="9" id="KW-1185">Reference proteome</keyword>
<evidence type="ECO:0000256" key="4">
    <source>
        <dbReference type="ARBA" id="ARBA00023125"/>
    </source>
</evidence>
<feature type="compositionally biased region" description="Acidic residues" evidence="6">
    <location>
        <begin position="91"/>
        <end position="110"/>
    </location>
</feature>
<evidence type="ECO:0000256" key="1">
    <source>
        <dbReference type="ARBA" id="ARBA00022723"/>
    </source>
</evidence>
<dbReference type="PANTHER" id="PTHR47577">
    <property type="entry name" value="THAP DOMAIN-CONTAINING PROTEIN 6"/>
    <property type="match status" value="1"/>
</dbReference>
<feature type="domain" description="THAP-type" evidence="7">
    <location>
        <begin position="1"/>
        <end position="82"/>
    </location>
</feature>
<evidence type="ECO:0000313" key="9">
    <source>
        <dbReference type="Proteomes" id="UP001075354"/>
    </source>
</evidence>
<protein>
    <recommendedName>
        <fullName evidence="7">THAP-type domain-containing protein</fullName>
    </recommendedName>
</protein>
<evidence type="ECO:0000256" key="5">
    <source>
        <dbReference type="PROSITE-ProRule" id="PRU00309"/>
    </source>
</evidence>
<name>A0AAV7XKL7_9NEOP</name>
<evidence type="ECO:0000256" key="2">
    <source>
        <dbReference type="ARBA" id="ARBA00022771"/>
    </source>
</evidence>
<evidence type="ECO:0000256" key="3">
    <source>
        <dbReference type="ARBA" id="ARBA00022833"/>
    </source>
</evidence>
<sequence length="883" mass="100452">MTKCLYPYCSNPETGENYFRVPVEPELRRKWMSAIPQVLNLTKEALEGKVFLCSKHFDKLSFNYDENGKIKGMKKHAIPSVFYVPSSIDDNQTEEEEEEEEGEAAEEPTDTDAPVPPPISITTSDSSLYFKTRDAELKLLIFKDKYKKEEEEFIKARDELQKIQKSTKTEEIQEVYLNVMKKLRPLAPKQPVKKKPKTLEEVIVYMRKERLVSDEASLVLLNLFGDVPVQDWTTPVTKEGFDCFAQYLTFYNTEVYENIGSQFDIQFPPIADVRKLFNPTPGEPGWNQKAFDCVKQKSKKLKNGDKLLCSLLVGTTNIKRREEWDGKKVRGYVDCGSSSEVYDMDSDGLAMARSALVLMAVPLDPLELWRAPVAYFFINSLTSSEKANVIRECILRLHSVGSVILSVTCDVISCDKIFLDSLGVSFDLLPQISPYFVHPADPLLRVHLILDNTSLLTSVQNMWATSQRFLDGENRSINWKFVSELLKLVEAQAASFTQTYDPPHWSWDSVYVRNHFLAQVFSESTADAVEFSCDALRLPQFEDCEGTVQFIRVMSKIKRLLTNRRYVKVTNQDDASLRSDFQVVLEYLSNIRDEKAEPLHTGTSGSIRLLYQTLLSCQELSREVPGFSTHCISLDELELVFYVIKSYTGWGLIPTARQFTAAFTNHVEKHGYLTAWGRVQANGYWWIDSVDVSMARMEGRAISKPELKGYCVPSNCASQVSFERPTAEFKSFSAGNFVAVSIVKTLANILFCETCLESLQEPPSSDNPLLLVLRKTCGAVICPSQDVLKICACSEHHLKIALQTLDFDVKSSLFEWKNERFITSIGTTVVRDMLEKGVDLFPTLKHHFYECSPNASHLYRLIRGVSCCYVEARLRSMKSWCPT</sequence>
<dbReference type="Pfam" id="PF21788">
    <property type="entry name" value="TNP-like_GBD"/>
    <property type="match status" value="1"/>
</dbReference>
<evidence type="ECO:0000313" key="8">
    <source>
        <dbReference type="EMBL" id="KAJ1524154.1"/>
    </source>
</evidence>
<dbReference type="AlphaFoldDB" id="A0AAV7XKL7"/>
<evidence type="ECO:0000259" key="7">
    <source>
        <dbReference type="PROSITE" id="PS50950"/>
    </source>
</evidence>
<keyword evidence="3" id="KW-0862">Zinc</keyword>
<keyword evidence="4 5" id="KW-0238">DNA-binding</keyword>
<keyword evidence="2 5" id="KW-0863">Zinc-finger</keyword>
<reference evidence="8" key="1">
    <citation type="submission" date="2022-12" db="EMBL/GenBank/DDBJ databases">
        <title>Chromosome-level genome assembly of the bean flower thrips Megalurothrips usitatus.</title>
        <authorList>
            <person name="Ma L."/>
            <person name="Liu Q."/>
            <person name="Li H."/>
            <person name="Cai W."/>
        </authorList>
    </citation>
    <scope>NUCLEOTIDE SEQUENCE</scope>
    <source>
        <strain evidence="8">Cailab_2022a</strain>
    </source>
</reference>
<dbReference type="PANTHER" id="PTHR47577:SF2">
    <property type="entry name" value="THAP DOMAIN CONTAINING 9"/>
    <property type="match status" value="1"/>
</dbReference>
<dbReference type="EMBL" id="JAPTSV010000009">
    <property type="protein sequence ID" value="KAJ1524154.1"/>
    <property type="molecule type" value="Genomic_DNA"/>
</dbReference>
<dbReference type="Pfam" id="PF21789">
    <property type="entry name" value="TNP-like_RNaseH_C"/>
    <property type="match status" value="1"/>
</dbReference>
<gene>
    <name evidence="8" type="ORF">ONE63_010681</name>
</gene>
<evidence type="ECO:0000256" key="6">
    <source>
        <dbReference type="SAM" id="MobiDB-lite"/>
    </source>
</evidence>
<dbReference type="GO" id="GO:0008270">
    <property type="term" value="F:zinc ion binding"/>
    <property type="evidence" value="ECO:0007669"/>
    <property type="project" value="UniProtKB-KW"/>
</dbReference>
<dbReference type="Pfam" id="PF21787">
    <property type="entry name" value="TNP-like_RNaseH_N"/>
    <property type="match status" value="1"/>
</dbReference>
<keyword evidence="1" id="KW-0479">Metal-binding</keyword>
<dbReference type="InterPro" id="IPR006612">
    <property type="entry name" value="THAP_Znf"/>
</dbReference>
<dbReference type="SMART" id="SM00980">
    <property type="entry name" value="THAP"/>
    <property type="match status" value="1"/>
</dbReference>
<dbReference type="InterPro" id="IPR048365">
    <property type="entry name" value="TNP-like_RNaseH_N"/>
</dbReference>
<dbReference type="Pfam" id="PF05485">
    <property type="entry name" value="THAP"/>
    <property type="match status" value="1"/>
</dbReference>